<protein>
    <submittedName>
        <fullName evidence="6">Arylsulfatase</fullName>
    </submittedName>
</protein>
<evidence type="ECO:0000256" key="2">
    <source>
        <dbReference type="ARBA" id="ARBA00022723"/>
    </source>
</evidence>
<gene>
    <name evidence="6" type="ORF">J8H85_09245</name>
</gene>
<accession>A0ABS4BTV0</accession>
<dbReference type="EMBL" id="JAGJCB010000007">
    <property type="protein sequence ID" value="MBP0904014.1"/>
    <property type="molecule type" value="Genomic_DNA"/>
</dbReference>
<feature type="domain" description="Sulfatase N-terminal" evidence="5">
    <location>
        <begin position="33"/>
        <end position="388"/>
    </location>
</feature>
<keyword evidence="7" id="KW-1185">Reference proteome</keyword>
<evidence type="ECO:0000256" key="3">
    <source>
        <dbReference type="ARBA" id="ARBA00022801"/>
    </source>
</evidence>
<dbReference type="Gene3D" id="3.30.1120.10">
    <property type="match status" value="1"/>
</dbReference>
<dbReference type="Proteomes" id="UP000670776">
    <property type="component" value="Unassembled WGS sequence"/>
</dbReference>
<sequence>MKYISIFLMLNSVVFYVGCGSSSSQTKPTQTKPNIVIIYTDDQGYGDVSALNPEAKFKTPNMDRLVNEGLTFTDGHSSDAVCTPSRYSLLTGRYSWRTSLKENVLHADGPCLIEKDRMTIASLLRDNGYNTAMIGKWHLQMEFVGDVKDGDRDWSKPFTDGPIEKGFDYFFGIAASMNYGILTYLEDDRVLDPPTMFTKKKMDVTPRTYRMTPPYETEHKKGYVEVAPSFNDELVLETLTNKTVDYINKADKSKPFFIYMPLTSPHLPHCTHPDFQGRSNCGNYGDFMEETDYRVGQVLDALKANGLEENTLVIFSSDNGAESNYEYQRDTYQHYSCMNFKGGKRDIYEGGHRVPFLMRWPQVIKAGGKVNAPVCQTDYLATVADIVGAKLPENAGEDSYSLLPMMKDTKVYQNPDRPVINHSFTGHFAIREGKWKLNMLRGSGGSLNPVIIEPKPGEAPFELYDLENDPGETTNLYFEHPEIVNRLKDRITNIIKNGRSTDGKPQPFVKDNWEQLTWMTLN</sequence>
<dbReference type="PROSITE" id="PS00149">
    <property type="entry name" value="SULFATASE_2"/>
    <property type="match status" value="1"/>
</dbReference>
<dbReference type="InterPro" id="IPR024607">
    <property type="entry name" value="Sulfatase_CS"/>
</dbReference>
<reference evidence="6 7" key="1">
    <citation type="submission" date="2021-04" db="EMBL/GenBank/DDBJ databases">
        <title>Mariniflexile gromovii gen. nov., sp. nov., a gliding bacterium isolated from the sea urchin Strongylocentrotus intermedius.</title>
        <authorList>
            <person name="Ko S."/>
            <person name="Le V."/>
            <person name="Ahn C.-Y."/>
            <person name="Oh H.-M."/>
        </authorList>
    </citation>
    <scope>NUCLEOTIDE SEQUENCE [LARGE SCALE GENOMIC DNA]</scope>
    <source>
        <strain evidence="6 7">KCTC 12570</strain>
    </source>
</reference>
<dbReference type="SUPFAM" id="SSF53649">
    <property type="entry name" value="Alkaline phosphatase-like"/>
    <property type="match status" value="1"/>
</dbReference>
<evidence type="ECO:0000313" key="6">
    <source>
        <dbReference type="EMBL" id="MBP0904014.1"/>
    </source>
</evidence>
<dbReference type="PROSITE" id="PS00523">
    <property type="entry name" value="SULFATASE_1"/>
    <property type="match status" value="1"/>
</dbReference>
<dbReference type="Gene3D" id="3.40.720.10">
    <property type="entry name" value="Alkaline Phosphatase, subunit A"/>
    <property type="match status" value="1"/>
</dbReference>
<dbReference type="Pfam" id="PF00884">
    <property type="entry name" value="Sulfatase"/>
    <property type="match status" value="1"/>
</dbReference>
<dbReference type="InterPro" id="IPR000917">
    <property type="entry name" value="Sulfatase_N"/>
</dbReference>
<evidence type="ECO:0000259" key="5">
    <source>
        <dbReference type="Pfam" id="PF00884"/>
    </source>
</evidence>
<comment type="similarity">
    <text evidence="1">Belongs to the sulfatase family.</text>
</comment>
<dbReference type="CDD" id="cd16143">
    <property type="entry name" value="ARS_like"/>
    <property type="match status" value="1"/>
</dbReference>
<keyword evidence="2" id="KW-0479">Metal-binding</keyword>
<comment type="caution">
    <text evidence="6">The sequence shown here is derived from an EMBL/GenBank/DDBJ whole genome shotgun (WGS) entry which is preliminary data.</text>
</comment>
<evidence type="ECO:0000256" key="4">
    <source>
        <dbReference type="ARBA" id="ARBA00022837"/>
    </source>
</evidence>
<dbReference type="PANTHER" id="PTHR42693:SF53">
    <property type="entry name" value="ENDO-4-O-SULFATASE"/>
    <property type="match status" value="1"/>
</dbReference>
<dbReference type="RefSeq" id="WP_209654864.1">
    <property type="nucleotide sequence ID" value="NZ_JAGJCB010000007.1"/>
</dbReference>
<organism evidence="6 7">
    <name type="scientific">Mariniflexile gromovii</name>
    <dbReference type="NCBI Taxonomy" id="362523"/>
    <lineage>
        <taxon>Bacteria</taxon>
        <taxon>Pseudomonadati</taxon>
        <taxon>Bacteroidota</taxon>
        <taxon>Flavobacteriia</taxon>
        <taxon>Flavobacteriales</taxon>
        <taxon>Flavobacteriaceae</taxon>
        <taxon>Mariniflexile</taxon>
    </lineage>
</organism>
<name>A0ABS4BTV0_9FLAO</name>
<dbReference type="PANTHER" id="PTHR42693">
    <property type="entry name" value="ARYLSULFATASE FAMILY MEMBER"/>
    <property type="match status" value="1"/>
</dbReference>
<dbReference type="InterPro" id="IPR017850">
    <property type="entry name" value="Alkaline_phosphatase_core_sf"/>
</dbReference>
<proteinExistence type="inferred from homology"/>
<keyword evidence="4" id="KW-0106">Calcium</keyword>
<dbReference type="InterPro" id="IPR050738">
    <property type="entry name" value="Sulfatase"/>
</dbReference>
<evidence type="ECO:0000256" key="1">
    <source>
        <dbReference type="ARBA" id="ARBA00008779"/>
    </source>
</evidence>
<evidence type="ECO:0000313" key="7">
    <source>
        <dbReference type="Proteomes" id="UP000670776"/>
    </source>
</evidence>
<keyword evidence="3" id="KW-0378">Hydrolase</keyword>